<dbReference type="RefSeq" id="WP_307261144.1">
    <property type="nucleotide sequence ID" value="NZ_JAUSVL010000001.1"/>
</dbReference>
<evidence type="ECO:0000259" key="3">
    <source>
        <dbReference type="PROSITE" id="PS50022"/>
    </source>
</evidence>
<reference evidence="4" key="1">
    <citation type="submission" date="2023-07" db="EMBL/GenBank/DDBJ databases">
        <title>Genomic Encyclopedia of Type Strains, Phase IV (KMG-IV): sequencing the most valuable type-strain genomes for metagenomic binning, comparative biology and taxonomic classification.</title>
        <authorList>
            <person name="Goeker M."/>
        </authorList>
    </citation>
    <scope>NUCLEOTIDE SEQUENCE</scope>
    <source>
        <strain evidence="4">DSM 24202</strain>
    </source>
</reference>
<evidence type="ECO:0000313" key="5">
    <source>
        <dbReference type="Proteomes" id="UP001238163"/>
    </source>
</evidence>
<feature type="chain" id="PRO_5041978770" description="F5/8 type C domain-containing protein" evidence="2">
    <location>
        <begin position="21"/>
        <end position="221"/>
    </location>
</feature>
<keyword evidence="5" id="KW-1185">Reference proteome</keyword>
<gene>
    <name evidence="4" type="ORF">J3R75_001797</name>
</gene>
<keyword evidence="2" id="KW-0732">Signal</keyword>
<dbReference type="SUPFAM" id="SSF49785">
    <property type="entry name" value="Galactose-binding domain-like"/>
    <property type="match status" value="1"/>
</dbReference>
<evidence type="ECO:0000256" key="2">
    <source>
        <dbReference type="SAM" id="SignalP"/>
    </source>
</evidence>
<dbReference type="AlphaFoldDB" id="A0AAE4ANQ5"/>
<protein>
    <recommendedName>
        <fullName evidence="3">F5/8 type C domain-containing protein</fullName>
    </recommendedName>
</protein>
<proteinExistence type="predicted"/>
<dbReference type="Proteomes" id="UP001238163">
    <property type="component" value="Unassembled WGS sequence"/>
</dbReference>
<evidence type="ECO:0000256" key="1">
    <source>
        <dbReference type="SAM" id="MobiDB-lite"/>
    </source>
</evidence>
<comment type="caution">
    <text evidence="4">The sequence shown here is derived from an EMBL/GenBank/DDBJ whole genome shotgun (WGS) entry which is preliminary data.</text>
</comment>
<dbReference type="Gene3D" id="2.60.120.260">
    <property type="entry name" value="Galactose-binding domain-like"/>
    <property type="match status" value="1"/>
</dbReference>
<dbReference type="EMBL" id="JAUSVL010000001">
    <property type="protein sequence ID" value="MDQ0289690.1"/>
    <property type="molecule type" value="Genomic_DNA"/>
</dbReference>
<feature type="signal peptide" evidence="2">
    <location>
        <begin position="1"/>
        <end position="20"/>
    </location>
</feature>
<dbReference type="InterPro" id="IPR000421">
    <property type="entry name" value="FA58C"/>
</dbReference>
<feature type="region of interest" description="Disordered" evidence="1">
    <location>
        <begin position="41"/>
        <end position="61"/>
    </location>
</feature>
<dbReference type="InterPro" id="IPR008979">
    <property type="entry name" value="Galactose-bd-like_sf"/>
</dbReference>
<feature type="domain" description="F5/8 type C" evidence="3">
    <location>
        <begin position="58"/>
        <end position="221"/>
    </location>
</feature>
<name>A0AAE4ANQ5_9BACT</name>
<dbReference type="PROSITE" id="PS50022">
    <property type="entry name" value="FA58C_3"/>
    <property type="match status" value="1"/>
</dbReference>
<sequence length="221" mass="24455">MIYRSFLALAMLFAAGAVLAQDAAADLTELKITLPRPLFTGTPKELKTPNLEPSRNGEKRPPFMAAKGLVNLAAKKSVTSSDNEPVVGDLECITDGDKEGIEGSYVELGPGTQWVQIDLEKKATIHAIVLWHFHSQARVYRDVVIQTADDPDFIMNVKTIFNNDHDNSSGLGVGKDYEYIETYEGRLIPVPAVSAQYLRFYSNGNTSDDMNHYIEIEVFGK</sequence>
<evidence type="ECO:0000313" key="4">
    <source>
        <dbReference type="EMBL" id="MDQ0289690.1"/>
    </source>
</evidence>
<organism evidence="4 5">
    <name type="scientific">Oligosphaera ethanolica</name>
    <dbReference type="NCBI Taxonomy" id="760260"/>
    <lineage>
        <taxon>Bacteria</taxon>
        <taxon>Pseudomonadati</taxon>
        <taxon>Lentisphaerota</taxon>
        <taxon>Oligosphaeria</taxon>
        <taxon>Oligosphaerales</taxon>
        <taxon>Oligosphaeraceae</taxon>
        <taxon>Oligosphaera</taxon>
    </lineage>
</organism>
<accession>A0AAE4ANQ5</accession>